<evidence type="ECO:0000256" key="1">
    <source>
        <dbReference type="ARBA" id="ARBA00004651"/>
    </source>
</evidence>
<dbReference type="RefSeq" id="WP_078695583.1">
    <property type="nucleotide sequence ID" value="NZ_FUYH01000003.1"/>
</dbReference>
<evidence type="ECO:0000313" key="10">
    <source>
        <dbReference type="Proteomes" id="UP000190105"/>
    </source>
</evidence>
<dbReference type="EMBL" id="FUYH01000003">
    <property type="protein sequence ID" value="SKA79784.1"/>
    <property type="molecule type" value="Genomic_DNA"/>
</dbReference>
<protein>
    <recommendedName>
        <fullName evidence="8">Probable membrane transporter protein</fullName>
    </recommendedName>
</protein>
<feature type="transmembrane region" description="Helical" evidence="8">
    <location>
        <begin position="75"/>
        <end position="92"/>
    </location>
</feature>
<evidence type="ECO:0000256" key="3">
    <source>
        <dbReference type="ARBA" id="ARBA00022448"/>
    </source>
</evidence>
<evidence type="ECO:0000256" key="7">
    <source>
        <dbReference type="ARBA" id="ARBA00023136"/>
    </source>
</evidence>
<dbReference type="PANTHER" id="PTHR30269:SF0">
    <property type="entry name" value="MEMBRANE TRANSPORTER PROTEIN YFCA-RELATED"/>
    <property type="match status" value="1"/>
</dbReference>
<comment type="similarity">
    <text evidence="2 8">Belongs to the 4-toluene sulfonate uptake permease (TSUP) (TC 2.A.102) family.</text>
</comment>
<feature type="transmembrane region" description="Helical" evidence="8">
    <location>
        <begin position="99"/>
        <end position="116"/>
    </location>
</feature>
<dbReference type="InterPro" id="IPR052017">
    <property type="entry name" value="TSUP"/>
</dbReference>
<keyword evidence="4 8" id="KW-1003">Cell membrane</keyword>
<feature type="transmembrane region" description="Helical" evidence="8">
    <location>
        <begin position="203"/>
        <end position="223"/>
    </location>
</feature>
<dbReference type="STRING" id="1147123.SAMN05443428_103125"/>
<keyword evidence="5 8" id="KW-0812">Transmembrane</keyword>
<evidence type="ECO:0000256" key="2">
    <source>
        <dbReference type="ARBA" id="ARBA00009142"/>
    </source>
</evidence>
<dbReference type="Pfam" id="PF01925">
    <property type="entry name" value="TauE"/>
    <property type="match status" value="1"/>
</dbReference>
<keyword evidence="10" id="KW-1185">Reference proteome</keyword>
<organism evidence="9 10">
    <name type="scientific">Caloramator quimbayensis</name>
    <dbReference type="NCBI Taxonomy" id="1147123"/>
    <lineage>
        <taxon>Bacteria</taxon>
        <taxon>Bacillati</taxon>
        <taxon>Bacillota</taxon>
        <taxon>Clostridia</taxon>
        <taxon>Eubacteriales</taxon>
        <taxon>Clostridiaceae</taxon>
        <taxon>Caloramator</taxon>
    </lineage>
</organism>
<dbReference type="InterPro" id="IPR002781">
    <property type="entry name" value="TM_pro_TauE-like"/>
</dbReference>
<name>A0A1T4WR05_9CLOT</name>
<feature type="transmembrane region" description="Helical" evidence="8">
    <location>
        <begin position="230"/>
        <end position="250"/>
    </location>
</feature>
<feature type="transmembrane region" description="Helical" evidence="8">
    <location>
        <begin position="136"/>
        <end position="168"/>
    </location>
</feature>
<comment type="subcellular location">
    <subcellularLocation>
        <location evidence="1 8">Cell membrane</location>
        <topology evidence="1 8">Multi-pass membrane protein</topology>
    </subcellularLocation>
</comment>
<evidence type="ECO:0000256" key="8">
    <source>
        <dbReference type="RuleBase" id="RU363041"/>
    </source>
</evidence>
<evidence type="ECO:0000313" key="9">
    <source>
        <dbReference type="EMBL" id="SKA79784.1"/>
    </source>
</evidence>
<accession>A0A1T4WR05</accession>
<dbReference type="Proteomes" id="UP000190105">
    <property type="component" value="Unassembled WGS sequence"/>
</dbReference>
<dbReference type="GO" id="GO:0005886">
    <property type="term" value="C:plasma membrane"/>
    <property type="evidence" value="ECO:0007669"/>
    <property type="project" value="UniProtKB-SubCell"/>
</dbReference>
<reference evidence="10" key="1">
    <citation type="submission" date="2017-02" db="EMBL/GenBank/DDBJ databases">
        <authorList>
            <person name="Varghese N."/>
            <person name="Submissions S."/>
        </authorList>
    </citation>
    <scope>NUCLEOTIDE SEQUENCE [LARGE SCALE GENOMIC DNA]</scope>
    <source>
        <strain evidence="10">USBA 833</strain>
    </source>
</reference>
<evidence type="ECO:0000256" key="4">
    <source>
        <dbReference type="ARBA" id="ARBA00022475"/>
    </source>
</evidence>
<keyword evidence="7 8" id="KW-0472">Membrane</keyword>
<dbReference type="AlphaFoldDB" id="A0A1T4WR05"/>
<sequence>MVIKIIFLCIAGFAAAFIDSIAGGGGIISVPAYLIAGVPPHFTLGTNKFSSTAASLTSSAKFATSGNVNFKLMKYIAPFTLIGAVIGVNTVVRINQKYLYVLVLILLLAVGIYSLFSKTIGEEDKFKGFTKKNILLGILLSFSLGFYDGFFGPGTGSFLMFGLIGIYGFDFVKGAGNARFLNFISNITSLFMFAFYGRINYIIGIPVAVSMIIGARLGTLIALKKGVKLIKPIFVCMSLAVALKMLLNIIK</sequence>
<dbReference type="OrthoDB" id="554695at2"/>
<evidence type="ECO:0000256" key="5">
    <source>
        <dbReference type="ARBA" id="ARBA00022692"/>
    </source>
</evidence>
<dbReference type="PANTHER" id="PTHR30269">
    <property type="entry name" value="TRANSMEMBRANE PROTEIN YFCA"/>
    <property type="match status" value="1"/>
</dbReference>
<evidence type="ECO:0000256" key="6">
    <source>
        <dbReference type="ARBA" id="ARBA00022989"/>
    </source>
</evidence>
<proteinExistence type="inferred from homology"/>
<keyword evidence="6 8" id="KW-1133">Transmembrane helix</keyword>
<gene>
    <name evidence="9" type="ORF">SAMN05443428_103125</name>
</gene>
<keyword evidence="3" id="KW-0813">Transport</keyword>